<dbReference type="PROSITE" id="PS50293">
    <property type="entry name" value="TPR_REGION"/>
    <property type="match status" value="1"/>
</dbReference>
<dbReference type="Pfam" id="PF07719">
    <property type="entry name" value="TPR_2"/>
    <property type="match status" value="1"/>
</dbReference>
<gene>
    <name evidence="5" type="ORF">ODALV1_LOCUS10276</name>
</gene>
<dbReference type="InterPro" id="IPR013105">
    <property type="entry name" value="TPR_2"/>
</dbReference>
<comment type="caution">
    <text evidence="5">The sequence shown here is derived from an EMBL/GenBank/DDBJ whole genome shotgun (WGS) entry which is preliminary data.</text>
</comment>
<proteinExistence type="predicted"/>
<keyword evidence="1" id="KW-0677">Repeat</keyword>
<dbReference type="Proteomes" id="UP001642540">
    <property type="component" value="Unassembled WGS sequence"/>
</dbReference>
<name>A0ABP1QI47_9HEXA</name>
<evidence type="ECO:0000256" key="3">
    <source>
        <dbReference type="PROSITE-ProRule" id="PRU00339"/>
    </source>
</evidence>
<dbReference type="SMART" id="SM00028">
    <property type="entry name" value="TPR"/>
    <property type="match status" value="3"/>
</dbReference>
<evidence type="ECO:0000313" key="6">
    <source>
        <dbReference type="Proteomes" id="UP001642540"/>
    </source>
</evidence>
<dbReference type="Pfam" id="PF13181">
    <property type="entry name" value="TPR_8"/>
    <property type="match status" value="1"/>
</dbReference>
<evidence type="ECO:0000313" key="5">
    <source>
        <dbReference type="EMBL" id="CAL8099566.1"/>
    </source>
</evidence>
<reference evidence="5 6" key="1">
    <citation type="submission" date="2024-08" db="EMBL/GenBank/DDBJ databases">
        <authorList>
            <person name="Cucini C."/>
            <person name="Frati F."/>
        </authorList>
    </citation>
    <scope>NUCLEOTIDE SEQUENCE [LARGE SCALE GENOMIC DNA]</scope>
</reference>
<evidence type="ECO:0000256" key="2">
    <source>
        <dbReference type="ARBA" id="ARBA00022803"/>
    </source>
</evidence>
<sequence>MADNEGSNDGSSSGWTEVVIGKPYANVLQYVGVMKKMKNTEVESFEPPNFLHPFADPELFQKLKNDRRTSGWLEDPEYVSLMKEFQEHPEAYDEKYQDPKFHSKIVLTLRVLLFGKDSNAYGDKTPPPGTGILQPDLVAVWMGGLYVYEEESINRANAEKDEGNAAYKNGNYAKALEHYHKAVDYFPYDMKFLMNIGAVSYASGNYAQCIRESLDAVEVGRENRFAKQFIAKALMRVGNSYKQLGDYHSAKIFYQKS</sequence>
<feature type="domain" description="STI1/HOP DP" evidence="4">
    <location>
        <begin position="56"/>
        <end position="105"/>
    </location>
</feature>
<keyword evidence="2 3" id="KW-0802">TPR repeat</keyword>
<dbReference type="Pfam" id="PF17830">
    <property type="entry name" value="STI1-HOP_DP"/>
    <property type="match status" value="1"/>
</dbReference>
<accession>A0ABP1QI47</accession>
<feature type="repeat" description="TPR" evidence="3">
    <location>
        <begin position="156"/>
        <end position="189"/>
    </location>
</feature>
<organism evidence="5 6">
    <name type="scientific">Orchesella dallaii</name>
    <dbReference type="NCBI Taxonomy" id="48710"/>
    <lineage>
        <taxon>Eukaryota</taxon>
        <taxon>Metazoa</taxon>
        <taxon>Ecdysozoa</taxon>
        <taxon>Arthropoda</taxon>
        <taxon>Hexapoda</taxon>
        <taxon>Collembola</taxon>
        <taxon>Entomobryomorpha</taxon>
        <taxon>Entomobryoidea</taxon>
        <taxon>Orchesellidae</taxon>
        <taxon>Orchesellinae</taxon>
        <taxon>Orchesella</taxon>
    </lineage>
</organism>
<dbReference type="InterPro" id="IPR011990">
    <property type="entry name" value="TPR-like_helical_dom_sf"/>
</dbReference>
<dbReference type="InterPro" id="IPR041243">
    <property type="entry name" value="STI1/HOP_DP"/>
</dbReference>
<keyword evidence="6" id="KW-1185">Reference proteome</keyword>
<dbReference type="EMBL" id="CAXLJM020000032">
    <property type="protein sequence ID" value="CAL8099566.1"/>
    <property type="molecule type" value="Genomic_DNA"/>
</dbReference>
<protein>
    <recommendedName>
        <fullName evidence="4">STI1/HOP DP domain-containing protein</fullName>
    </recommendedName>
</protein>
<dbReference type="InterPro" id="IPR019734">
    <property type="entry name" value="TPR_rpt"/>
</dbReference>
<dbReference type="Gene3D" id="1.25.40.10">
    <property type="entry name" value="Tetratricopeptide repeat domain"/>
    <property type="match status" value="1"/>
</dbReference>
<dbReference type="PANTHER" id="PTHR22904">
    <property type="entry name" value="TPR REPEAT CONTAINING PROTEIN"/>
    <property type="match status" value="1"/>
</dbReference>
<dbReference type="SUPFAM" id="SSF48452">
    <property type="entry name" value="TPR-like"/>
    <property type="match status" value="1"/>
</dbReference>
<evidence type="ECO:0000259" key="4">
    <source>
        <dbReference type="Pfam" id="PF17830"/>
    </source>
</evidence>
<dbReference type="PROSITE" id="PS50005">
    <property type="entry name" value="TPR"/>
    <property type="match status" value="1"/>
</dbReference>
<dbReference type="PANTHER" id="PTHR22904:SF537">
    <property type="entry name" value="OS06G0159400 PROTEIN"/>
    <property type="match status" value="1"/>
</dbReference>
<dbReference type="Gene3D" id="1.10.260.100">
    <property type="match status" value="1"/>
</dbReference>
<evidence type="ECO:0000256" key="1">
    <source>
        <dbReference type="ARBA" id="ARBA00022737"/>
    </source>
</evidence>